<reference evidence="7 8" key="1">
    <citation type="submission" date="2019-05" db="EMBL/GenBank/DDBJ databases">
        <title>Draft Genome of Bradyrhizobium elkanii strain SEMIA 938, Used in Commercial Inoculants for Lupinus spp. in Brazil.</title>
        <authorList>
            <person name="Hungria M."/>
            <person name="Delamuta J.R.M."/>
            <person name="Ribeiro R.A."/>
            <person name="Nogueira M.A."/>
        </authorList>
    </citation>
    <scope>NUCLEOTIDE SEQUENCE [LARGE SCALE GENOMIC DNA]</scope>
    <source>
        <strain evidence="7 8">Semia 938</strain>
    </source>
</reference>
<evidence type="ECO:0000313" key="7">
    <source>
        <dbReference type="EMBL" id="TKV81005.1"/>
    </source>
</evidence>
<dbReference type="CDD" id="cd03220">
    <property type="entry name" value="ABC_KpsT_Wzt"/>
    <property type="match status" value="1"/>
</dbReference>
<dbReference type="SUPFAM" id="SSF52540">
    <property type="entry name" value="P-loop containing nucleoside triphosphate hydrolases"/>
    <property type="match status" value="1"/>
</dbReference>
<organism evidence="7 8">
    <name type="scientific">Bradyrhizobium elkanii</name>
    <dbReference type="NCBI Taxonomy" id="29448"/>
    <lineage>
        <taxon>Bacteria</taxon>
        <taxon>Pseudomonadati</taxon>
        <taxon>Pseudomonadota</taxon>
        <taxon>Alphaproteobacteria</taxon>
        <taxon>Hyphomicrobiales</taxon>
        <taxon>Nitrobacteraceae</taxon>
        <taxon>Bradyrhizobium</taxon>
    </lineage>
</organism>
<accession>A0A4V6Y7D2</accession>
<dbReference type="Pfam" id="PF00005">
    <property type="entry name" value="ABC_tran"/>
    <property type="match status" value="1"/>
</dbReference>
<evidence type="ECO:0000256" key="1">
    <source>
        <dbReference type="ARBA" id="ARBA00005417"/>
    </source>
</evidence>
<dbReference type="PANTHER" id="PTHR46743:SF2">
    <property type="entry name" value="TEICHOIC ACIDS EXPORT ATP-BINDING PROTEIN TAGH"/>
    <property type="match status" value="1"/>
</dbReference>
<dbReference type="SMART" id="SM00382">
    <property type="entry name" value="AAA"/>
    <property type="match status" value="1"/>
</dbReference>
<evidence type="ECO:0000313" key="8">
    <source>
        <dbReference type="Proteomes" id="UP000305095"/>
    </source>
</evidence>
<gene>
    <name evidence="7" type="ORF">FDV58_12695</name>
</gene>
<evidence type="ECO:0000259" key="6">
    <source>
        <dbReference type="PROSITE" id="PS50893"/>
    </source>
</evidence>
<proteinExistence type="inferred from homology"/>
<dbReference type="CDD" id="cd10147">
    <property type="entry name" value="Wzt_C-like"/>
    <property type="match status" value="1"/>
</dbReference>
<sequence length="440" mass="47575">MAMLSDNHLAGALNPLIGSSVPGYAIRVTGLGKAYRLYQQPLDFLKEVVTGKPRHVEHWAIQNVSFEVPRGCVVGIIGPNGAGKSTLLKIIAGLLDATTGRVEVAGKLSAILELGTGFHPDVSGRDNIVLGGMCLGMSRAEIEAKVSWIIDFSELGDVIDQPFRTYSSGMQARLTFATAISVDPEIFIVDEALAAGDAAFVHKCMKRVREICESGATVLFVSHSSGLIGELCDEAIWIDKGRVLMQGNAQRVSKAYEQSVWDLEEARNLKATQKLSQAVESTSETGKYELGGDTLRIASVEVIDAEGRAVGLVTNGQPLRVRISWSGTTEHKQIYASLRIDSGRLQAVAGIEGYDGGIFLDADGVLPARGSIVYEIPELALGEGQYFVSAALCRHMLPKGSEAILHYVEKAAQFSVARNSLWHFNYIYDPKFTCRIESAE</sequence>
<dbReference type="RefSeq" id="WP_137478550.1">
    <property type="nucleotide sequence ID" value="NZ_SZZP01000007.1"/>
</dbReference>
<dbReference type="AlphaFoldDB" id="A0A4V6Y7D2"/>
<evidence type="ECO:0000256" key="5">
    <source>
        <dbReference type="ARBA" id="ARBA00024722"/>
    </source>
</evidence>
<evidence type="ECO:0000256" key="2">
    <source>
        <dbReference type="ARBA" id="ARBA00022448"/>
    </source>
</evidence>
<comment type="caution">
    <text evidence="7">The sequence shown here is derived from an EMBL/GenBank/DDBJ whole genome shotgun (WGS) entry which is preliminary data.</text>
</comment>
<dbReference type="InterPro" id="IPR017871">
    <property type="entry name" value="ABC_transporter-like_CS"/>
</dbReference>
<evidence type="ECO:0000256" key="4">
    <source>
        <dbReference type="ARBA" id="ARBA00022840"/>
    </source>
</evidence>
<dbReference type="InterPro" id="IPR003439">
    <property type="entry name" value="ABC_transporter-like_ATP-bd"/>
</dbReference>
<dbReference type="InterPro" id="IPR050683">
    <property type="entry name" value="Bact_Polysacc_Export_ATP-bd"/>
</dbReference>
<protein>
    <submittedName>
        <fullName evidence="7">ABC transporter ATP-binding protein</fullName>
    </submittedName>
</protein>
<dbReference type="PROSITE" id="PS50893">
    <property type="entry name" value="ABC_TRANSPORTER_2"/>
    <property type="match status" value="1"/>
</dbReference>
<dbReference type="GO" id="GO:0016887">
    <property type="term" value="F:ATP hydrolysis activity"/>
    <property type="evidence" value="ECO:0007669"/>
    <property type="project" value="InterPro"/>
</dbReference>
<feature type="domain" description="ABC transporter" evidence="6">
    <location>
        <begin position="26"/>
        <end position="265"/>
    </location>
</feature>
<dbReference type="InterPro" id="IPR015860">
    <property type="entry name" value="ABC_transpr_TagH-like"/>
</dbReference>
<dbReference type="InterPro" id="IPR003593">
    <property type="entry name" value="AAA+_ATPase"/>
</dbReference>
<keyword evidence="3" id="KW-0547">Nucleotide-binding</keyword>
<dbReference type="PROSITE" id="PS00211">
    <property type="entry name" value="ABC_TRANSPORTER_1"/>
    <property type="match status" value="1"/>
</dbReference>
<dbReference type="InterPro" id="IPR027417">
    <property type="entry name" value="P-loop_NTPase"/>
</dbReference>
<dbReference type="PANTHER" id="PTHR46743">
    <property type="entry name" value="TEICHOIC ACIDS EXPORT ATP-BINDING PROTEIN TAGH"/>
    <property type="match status" value="1"/>
</dbReference>
<dbReference type="Proteomes" id="UP000305095">
    <property type="component" value="Unassembled WGS sequence"/>
</dbReference>
<name>A0A4V6Y7D2_BRAEL</name>
<dbReference type="InterPro" id="IPR029439">
    <property type="entry name" value="Wzt_C"/>
</dbReference>
<dbReference type="GO" id="GO:0016020">
    <property type="term" value="C:membrane"/>
    <property type="evidence" value="ECO:0007669"/>
    <property type="project" value="InterPro"/>
</dbReference>
<comment type="function">
    <text evidence="5">Involved in beta-(1--&gt;2)glucan export. Transmembrane domains (TMD) form a pore in the inner membrane and the ATP-binding domain (NBD) is responsible for energy generation.</text>
</comment>
<dbReference type="Pfam" id="PF14524">
    <property type="entry name" value="Wzt_C"/>
    <property type="match status" value="1"/>
</dbReference>
<dbReference type="GO" id="GO:0140359">
    <property type="term" value="F:ABC-type transporter activity"/>
    <property type="evidence" value="ECO:0007669"/>
    <property type="project" value="InterPro"/>
</dbReference>
<dbReference type="Gene3D" id="3.40.50.300">
    <property type="entry name" value="P-loop containing nucleotide triphosphate hydrolases"/>
    <property type="match status" value="1"/>
</dbReference>
<dbReference type="GO" id="GO:0005524">
    <property type="term" value="F:ATP binding"/>
    <property type="evidence" value="ECO:0007669"/>
    <property type="project" value="UniProtKB-KW"/>
</dbReference>
<dbReference type="Gene3D" id="2.70.50.60">
    <property type="entry name" value="abc- transporter (atp binding component) like domain"/>
    <property type="match status" value="1"/>
</dbReference>
<keyword evidence="2" id="KW-0813">Transport</keyword>
<dbReference type="EMBL" id="SZZP01000007">
    <property type="protein sequence ID" value="TKV81005.1"/>
    <property type="molecule type" value="Genomic_DNA"/>
</dbReference>
<keyword evidence="4 7" id="KW-0067">ATP-binding</keyword>
<comment type="similarity">
    <text evidence="1">Belongs to the ABC transporter superfamily.</text>
</comment>
<evidence type="ECO:0000256" key="3">
    <source>
        <dbReference type="ARBA" id="ARBA00022741"/>
    </source>
</evidence>